<protein>
    <submittedName>
        <fullName evidence="1">Uncharacterized protein</fullName>
    </submittedName>
</protein>
<evidence type="ECO:0000313" key="1">
    <source>
        <dbReference type="EMBL" id="JAH64713.1"/>
    </source>
</evidence>
<name>A0A0E9UI93_ANGAN</name>
<proteinExistence type="predicted"/>
<dbReference type="EMBL" id="GBXM01043864">
    <property type="protein sequence ID" value="JAH64713.1"/>
    <property type="molecule type" value="Transcribed_RNA"/>
</dbReference>
<sequence length="50" mass="5507">MQACVGSRDNLNKVGQRCVGCTSVQFPWPLTTPPPLPQKKAKPFLSFKCT</sequence>
<reference evidence="1" key="2">
    <citation type="journal article" date="2015" name="Fish Shellfish Immunol.">
        <title>Early steps in the European eel (Anguilla anguilla)-Vibrio vulnificus interaction in the gills: Role of the RtxA13 toxin.</title>
        <authorList>
            <person name="Callol A."/>
            <person name="Pajuelo D."/>
            <person name="Ebbesson L."/>
            <person name="Teles M."/>
            <person name="MacKenzie S."/>
            <person name="Amaro C."/>
        </authorList>
    </citation>
    <scope>NUCLEOTIDE SEQUENCE</scope>
</reference>
<reference evidence="1" key="1">
    <citation type="submission" date="2014-11" db="EMBL/GenBank/DDBJ databases">
        <authorList>
            <person name="Amaro Gonzalez C."/>
        </authorList>
    </citation>
    <scope>NUCLEOTIDE SEQUENCE</scope>
</reference>
<organism evidence="1">
    <name type="scientific">Anguilla anguilla</name>
    <name type="common">European freshwater eel</name>
    <name type="synonym">Muraena anguilla</name>
    <dbReference type="NCBI Taxonomy" id="7936"/>
    <lineage>
        <taxon>Eukaryota</taxon>
        <taxon>Metazoa</taxon>
        <taxon>Chordata</taxon>
        <taxon>Craniata</taxon>
        <taxon>Vertebrata</taxon>
        <taxon>Euteleostomi</taxon>
        <taxon>Actinopterygii</taxon>
        <taxon>Neopterygii</taxon>
        <taxon>Teleostei</taxon>
        <taxon>Anguilliformes</taxon>
        <taxon>Anguillidae</taxon>
        <taxon>Anguilla</taxon>
    </lineage>
</organism>
<dbReference type="AlphaFoldDB" id="A0A0E9UI93"/>
<accession>A0A0E9UI93</accession>